<dbReference type="OrthoDB" id="3240617at2"/>
<gene>
    <name evidence="3" type="ORF">BINDI_1285</name>
</gene>
<keyword evidence="4" id="KW-1185">Reference proteome</keyword>
<feature type="region of interest" description="Disordered" evidence="1">
    <location>
        <begin position="1"/>
        <end position="38"/>
    </location>
</feature>
<dbReference type="EMBL" id="CP006018">
    <property type="protein sequence ID" value="AIC92540.1"/>
    <property type="molecule type" value="Genomic_DNA"/>
</dbReference>
<protein>
    <recommendedName>
        <fullName evidence="5">Colicin transporter</fullName>
    </recommendedName>
</protein>
<dbReference type="RefSeq" id="WP_051875739.1">
    <property type="nucleotide sequence ID" value="NZ_CP006018.1"/>
</dbReference>
<dbReference type="HOGENOM" id="CLU_070744_0_0_11"/>
<feature type="transmembrane region" description="Helical" evidence="2">
    <location>
        <begin position="43"/>
        <end position="64"/>
    </location>
</feature>
<evidence type="ECO:0008006" key="5">
    <source>
        <dbReference type="Google" id="ProtNLM"/>
    </source>
</evidence>
<dbReference type="AlphaFoldDB" id="A0A087VVJ9"/>
<reference evidence="3 4" key="1">
    <citation type="journal article" date="2014" name="Appl. Environ. Microbiol.">
        <title>Genomic encyclopedia of type strains of the genus Bifidobacterium.</title>
        <authorList>
            <person name="Milani C."/>
            <person name="Lugli G.A."/>
            <person name="Duranti S."/>
            <person name="Turroni F."/>
            <person name="Bottacini F."/>
            <person name="Mangifesta M."/>
            <person name="Sanchez B."/>
            <person name="Viappiani A."/>
            <person name="Mancabelli L."/>
            <person name="Taminiau B."/>
            <person name="Delcenserie V."/>
            <person name="Barrangou R."/>
            <person name="Margolles A."/>
            <person name="van Sinderen D."/>
            <person name="Ventura M."/>
        </authorList>
    </citation>
    <scope>NUCLEOTIDE SEQUENCE [LARGE SCALE GENOMIC DNA]</scope>
    <source>
        <strain evidence="3 4">LMG 11587</strain>
    </source>
</reference>
<accession>A0A087VVJ9</accession>
<evidence type="ECO:0000256" key="1">
    <source>
        <dbReference type="SAM" id="MobiDB-lite"/>
    </source>
</evidence>
<evidence type="ECO:0000313" key="4">
    <source>
        <dbReference type="Proteomes" id="UP000028569"/>
    </source>
</evidence>
<keyword evidence="2" id="KW-1133">Transmembrane helix</keyword>
<keyword evidence="2" id="KW-0472">Membrane</keyword>
<feature type="compositionally biased region" description="Low complexity" evidence="1">
    <location>
        <begin position="262"/>
        <end position="281"/>
    </location>
</feature>
<organism evidence="3 4">
    <name type="scientific">Bifidobacterium [indicum] DSM 20214 = LMG 11587</name>
    <dbReference type="NCBI Taxonomy" id="1341694"/>
    <lineage>
        <taxon>Bacteria</taxon>
        <taxon>Bacillati</taxon>
        <taxon>Actinomycetota</taxon>
        <taxon>Actinomycetes</taxon>
        <taxon>Bifidobacteriales</taxon>
        <taxon>Bifidobacteriaceae</taxon>
        <taxon>Bifidobacterium</taxon>
    </lineage>
</organism>
<sequence>MDKEPTSGDQEISPPSGLEDSQTPPASESAEDTDGATRTRPRWMIPVVTAAAVVVLIAAGLICWRVVSNRQHTQAVERCSGAVARLEKPAGGAAARTARYQEAAGISSDQVKDVKTVIAMARAVKNAGGIKPQPVRCDASMKTQDLEAAADKAKDLNDRYDKLDRAAKAVLASRDAKDLDDARTALAAKREEASRLLGDSDGKVTDNTTRETLQQAIGQAEQTKGDKAKAWRDAVGPLQSAIDQVNASMQAKTQADQQAAEEAAQAAAQQAQAVQQARPSYGRGGGGGWSAPAPAAPAPSVPRGGNSSDDFNWEQWLQTQVPLGNGCNSAGVCAIG</sequence>
<name>A0A087VVJ9_9BIFI</name>
<dbReference type="GeneID" id="91566746"/>
<keyword evidence="2" id="KW-0812">Transmembrane</keyword>
<evidence type="ECO:0000313" key="3">
    <source>
        <dbReference type="EMBL" id="AIC92540.1"/>
    </source>
</evidence>
<feature type="region of interest" description="Disordered" evidence="1">
    <location>
        <begin position="262"/>
        <end position="311"/>
    </location>
</feature>
<evidence type="ECO:0000256" key="2">
    <source>
        <dbReference type="SAM" id="Phobius"/>
    </source>
</evidence>
<proteinExistence type="predicted"/>
<dbReference type="KEGG" id="bii:BINDI_1285"/>
<dbReference type="Proteomes" id="UP000028569">
    <property type="component" value="Chromosome"/>
</dbReference>